<dbReference type="OrthoDB" id="10252446at2759"/>
<evidence type="ECO:0000313" key="3">
    <source>
        <dbReference type="EMBL" id="KAF7640396.1"/>
    </source>
</evidence>
<gene>
    <name evidence="3" type="ORF">Mgra_00000216</name>
</gene>
<evidence type="ECO:0000313" key="4">
    <source>
        <dbReference type="Proteomes" id="UP000605970"/>
    </source>
</evidence>
<dbReference type="PANTHER" id="PTHR23300:SF3">
    <property type="entry name" value="SELENIUM-BINDING PROTEIN-RELATED"/>
    <property type="match status" value="1"/>
</dbReference>
<accession>A0A8T0A511</accession>
<dbReference type="GO" id="GO:0008430">
    <property type="term" value="F:selenium binding"/>
    <property type="evidence" value="ECO:0007669"/>
    <property type="project" value="InterPro"/>
</dbReference>
<evidence type="ECO:0000256" key="2">
    <source>
        <dbReference type="ARBA" id="ARBA00023266"/>
    </source>
</evidence>
<protein>
    <submittedName>
        <fullName evidence="3">Uncharacterized protein</fullName>
    </submittedName>
</protein>
<proteinExistence type="inferred from homology"/>
<sequence length="641" mass="71624">MGVCSSTKKRLIVRQTSSLKLSPIHKENPLLNNKNNLTSKFIESKLEKKDSDLNLLPTDLQKNMAIISDESIFEREKRMVVILVSCNIDNPSQLVLINVDLASSNFGKIICRLSLPLPGEELYSLACVKNTHSLLHSETEDLQQQNNQQFTLIVPVPSHSRIYVLKLMDSTLTNGSENGSLKKQQQQTNSDNSAITTNIRIQKCITREELSRWDLGAPLSVCSNNALRSNALPLLLVTAVDRYGHCKGDLLRLDRRTFCPIDRRKRSITSDDRESSINSGYSTFSNSAGISLESNTTTITTNSFGTNSSGQQNFKFPMFGGTLAINLRNGVVFSTEWGNLDQIFKQKPSLNPNLGSQNLNGNNEEQNTIYGCGINVWEMRRRKLIQTIRLNPAEGGLWPVCIRMLHHSELTHGFVCTSIGSSIFHLHKCTRTGQFKADKIVSFSSVIIGPTNWPGNCPEVPAFLTDMVISMDDLNLYVCSAFHGFIAQLDISDPFRPSLTQKVFLGGIIYRCLGISELGKMPINKSTSIQRSYNTEQIKLAGKIFEGGPCRLQLSLDGRRLFISNSFLRNWDQHFFPKLAESGSSIALVHIDPSGVKPMKVDKDFGIHFDTNETKNNGNINLNGNKLFGFYARDMRFLGEN</sequence>
<dbReference type="Pfam" id="PF05694">
    <property type="entry name" value="SBP56"/>
    <property type="match status" value="1"/>
</dbReference>
<organism evidence="3 4">
    <name type="scientific">Meloidogyne graminicola</name>
    <dbReference type="NCBI Taxonomy" id="189291"/>
    <lineage>
        <taxon>Eukaryota</taxon>
        <taxon>Metazoa</taxon>
        <taxon>Ecdysozoa</taxon>
        <taxon>Nematoda</taxon>
        <taxon>Chromadorea</taxon>
        <taxon>Rhabditida</taxon>
        <taxon>Tylenchina</taxon>
        <taxon>Tylenchomorpha</taxon>
        <taxon>Tylenchoidea</taxon>
        <taxon>Meloidogynidae</taxon>
        <taxon>Meloidogyninae</taxon>
        <taxon>Meloidogyne</taxon>
    </lineage>
</organism>
<dbReference type="InterPro" id="IPR008826">
    <property type="entry name" value="Se-bd"/>
</dbReference>
<comment type="caution">
    <text evidence="3">The sequence shown here is derived from an EMBL/GenBank/DDBJ whole genome shotgun (WGS) entry which is preliminary data.</text>
</comment>
<keyword evidence="4" id="KW-1185">Reference proteome</keyword>
<evidence type="ECO:0000256" key="1">
    <source>
        <dbReference type="ARBA" id="ARBA00005606"/>
    </source>
</evidence>
<dbReference type="AlphaFoldDB" id="A0A8T0A511"/>
<reference evidence="3" key="1">
    <citation type="journal article" date="2020" name="Ecol. Evol.">
        <title>Genome structure and content of the rice root-knot nematode (Meloidogyne graminicola).</title>
        <authorList>
            <person name="Phan N.T."/>
            <person name="Danchin E.G.J."/>
            <person name="Klopp C."/>
            <person name="Perfus-Barbeoch L."/>
            <person name="Kozlowski D.K."/>
            <person name="Koutsovoulos G.D."/>
            <person name="Lopez-Roques C."/>
            <person name="Bouchez O."/>
            <person name="Zahm M."/>
            <person name="Besnard G."/>
            <person name="Bellafiore S."/>
        </authorList>
    </citation>
    <scope>NUCLEOTIDE SEQUENCE</scope>
    <source>
        <strain evidence="3">VN-18</strain>
    </source>
</reference>
<dbReference type="PANTHER" id="PTHR23300">
    <property type="entry name" value="METHANETHIOL OXIDASE"/>
    <property type="match status" value="1"/>
</dbReference>
<keyword evidence="2" id="KW-0711">Selenium</keyword>
<name>A0A8T0A511_9BILA</name>
<dbReference type="EMBL" id="JABEBT010000001">
    <property type="protein sequence ID" value="KAF7640396.1"/>
    <property type="molecule type" value="Genomic_DNA"/>
</dbReference>
<comment type="similarity">
    <text evidence="1">Belongs to the selenium-binding protein family.</text>
</comment>
<dbReference type="Proteomes" id="UP000605970">
    <property type="component" value="Unassembled WGS sequence"/>
</dbReference>